<dbReference type="AlphaFoldDB" id="A0A6P2C8E3"/>
<name>A0A6P2C8E3_9NOCA</name>
<evidence type="ECO:0000313" key="2">
    <source>
        <dbReference type="EMBL" id="TXG89004.1"/>
    </source>
</evidence>
<keyword evidence="1" id="KW-0812">Transmembrane</keyword>
<dbReference type="EMBL" id="QRCM01000001">
    <property type="protein sequence ID" value="TXG89004.1"/>
    <property type="molecule type" value="Genomic_DNA"/>
</dbReference>
<feature type="transmembrane region" description="Helical" evidence="1">
    <location>
        <begin position="50"/>
        <end position="69"/>
    </location>
</feature>
<comment type="caution">
    <text evidence="2">The sequence shown here is derived from an EMBL/GenBank/DDBJ whole genome shotgun (WGS) entry which is preliminary data.</text>
</comment>
<dbReference type="Proteomes" id="UP000471120">
    <property type="component" value="Unassembled WGS sequence"/>
</dbReference>
<keyword evidence="1" id="KW-1133">Transmembrane helix</keyword>
<accession>A0A6P2C8E3</accession>
<sequence>MTSFGKWTQPGILLGLVCAFTGFYLAPAIWLVFALTLVGLLTRQETVRQVSCGVVLSFVVLLIALGVYGGTQFGA</sequence>
<evidence type="ECO:0000313" key="3">
    <source>
        <dbReference type="Proteomes" id="UP000471120"/>
    </source>
</evidence>
<protein>
    <submittedName>
        <fullName evidence="2">Uncharacterized protein</fullName>
    </submittedName>
</protein>
<evidence type="ECO:0000256" key="1">
    <source>
        <dbReference type="SAM" id="Phobius"/>
    </source>
</evidence>
<feature type="transmembrane region" description="Helical" evidence="1">
    <location>
        <begin position="12"/>
        <end position="38"/>
    </location>
</feature>
<keyword evidence="1" id="KW-0472">Membrane</keyword>
<reference evidence="2 3" key="1">
    <citation type="submission" date="2018-07" db="EMBL/GenBank/DDBJ databases">
        <title>Genome sequence of Rhodococcus rhodnii ATCC 35071 from Rhodnius prolixus.</title>
        <authorList>
            <person name="Patel V."/>
            <person name="Vogel K.J."/>
        </authorList>
    </citation>
    <scope>NUCLEOTIDE SEQUENCE [LARGE SCALE GENOMIC DNA]</scope>
    <source>
        <strain evidence="2 3">ATCC 35071</strain>
    </source>
</reference>
<gene>
    <name evidence="2" type="ORF">DW322_00575</name>
</gene>
<proteinExistence type="predicted"/>
<organism evidence="2 3">
    <name type="scientific">Rhodococcus rhodnii</name>
    <dbReference type="NCBI Taxonomy" id="38312"/>
    <lineage>
        <taxon>Bacteria</taxon>
        <taxon>Bacillati</taxon>
        <taxon>Actinomycetota</taxon>
        <taxon>Actinomycetes</taxon>
        <taxon>Mycobacteriales</taxon>
        <taxon>Nocardiaceae</taxon>
        <taxon>Rhodococcus</taxon>
    </lineage>
</organism>
<dbReference type="RefSeq" id="WP_010836945.1">
    <property type="nucleotide sequence ID" value="NZ_QRCM01000001.1"/>
</dbReference>